<comment type="caution">
    <text evidence="1">The sequence shown here is derived from an EMBL/GenBank/DDBJ whole genome shotgun (WGS) entry which is preliminary data.</text>
</comment>
<accession>A0ABQ9FYZ4</accession>
<dbReference type="EMBL" id="JARBDR010000141">
    <property type="protein sequence ID" value="KAJ8320908.1"/>
    <property type="molecule type" value="Genomic_DNA"/>
</dbReference>
<evidence type="ECO:0000313" key="2">
    <source>
        <dbReference type="Proteomes" id="UP001217089"/>
    </source>
</evidence>
<proteinExistence type="predicted"/>
<evidence type="ECO:0000313" key="1">
    <source>
        <dbReference type="EMBL" id="KAJ8320908.1"/>
    </source>
</evidence>
<sequence>MDLIEKSDHECVLFCDASSFGYCGHLSMSDEAFHDGTESSTNREVEAVHRVLKSNEVLCKGKKSINLRNNISQHLQKSGVTDNDLGKAYV</sequence>
<organism evidence="1 2">
    <name type="scientific">Tegillarca granosa</name>
    <name type="common">Malaysian cockle</name>
    <name type="synonym">Anadara granosa</name>
    <dbReference type="NCBI Taxonomy" id="220873"/>
    <lineage>
        <taxon>Eukaryota</taxon>
        <taxon>Metazoa</taxon>
        <taxon>Spiralia</taxon>
        <taxon>Lophotrochozoa</taxon>
        <taxon>Mollusca</taxon>
        <taxon>Bivalvia</taxon>
        <taxon>Autobranchia</taxon>
        <taxon>Pteriomorphia</taxon>
        <taxon>Arcoida</taxon>
        <taxon>Arcoidea</taxon>
        <taxon>Arcidae</taxon>
        <taxon>Tegillarca</taxon>
    </lineage>
</organism>
<protein>
    <submittedName>
        <fullName evidence="1">Uncharacterized protein</fullName>
    </submittedName>
</protein>
<dbReference type="Proteomes" id="UP001217089">
    <property type="component" value="Unassembled WGS sequence"/>
</dbReference>
<keyword evidence="2" id="KW-1185">Reference proteome</keyword>
<name>A0ABQ9FYZ4_TEGGR</name>
<gene>
    <name evidence="1" type="ORF">KUTeg_002495</name>
</gene>
<reference evidence="1 2" key="1">
    <citation type="submission" date="2022-12" db="EMBL/GenBank/DDBJ databases">
        <title>Chromosome-level genome of Tegillarca granosa.</title>
        <authorList>
            <person name="Kim J."/>
        </authorList>
    </citation>
    <scope>NUCLEOTIDE SEQUENCE [LARGE SCALE GENOMIC DNA]</scope>
    <source>
        <strain evidence="1">Teg-2019</strain>
        <tissue evidence="1">Adductor muscle</tissue>
    </source>
</reference>